<dbReference type="EnsemblPlants" id="Bo3g007170.1">
    <property type="protein sequence ID" value="Bo3g007170.1"/>
    <property type="gene ID" value="Bo3g007170"/>
</dbReference>
<evidence type="ECO:0000313" key="2">
    <source>
        <dbReference type="Proteomes" id="UP000032141"/>
    </source>
</evidence>
<organism evidence="1 2">
    <name type="scientific">Brassica oleracea var. oleracea</name>
    <dbReference type="NCBI Taxonomy" id="109376"/>
    <lineage>
        <taxon>Eukaryota</taxon>
        <taxon>Viridiplantae</taxon>
        <taxon>Streptophyta</taxon>
        <taxon>Embryophyta</taxon>
        <taxon>Tracheophyta</taxon>
        <taxon>Spermatophyta</taxon>
        <taxon>Magnoliopsida</taxon>
        <taxon>eudicotyledons</taxon>
        <taxon>Gunneridae</taxon>
        <taxon>Pentapetalae</taxon>
        <taxon>rosids</taxon>
        <taxon>malvids</taxon>
        <taxon>Brassicales</taxon>
        <taxon>Brassicaceae</taxon>
        <taxon>Brassiceae</taxon>
        <taxon>Brassica</taxon>
    </lineage>
</organism>
<sequence>MALLSPPFTSSSYLNCSPHPFRFTAQGSSASTAHHSRLPPISTAHSFYRRSLSGSISSYQSIFNPLRLRNPAKRDGLEATGAK</sequence>
<dbReference type="Gramene" id="Bo3g007170.1">
    <property type="protein sequence ID" value="Bo3g007170.1"/>
    <property type="gene ID" value="Bo3g007170"/>
</dbReference>
<dbReference type="AlphaFoldDB" id="A0A0D3B0N3"/>
<reference evidence="1" key="2">
    <citation type="submission" date="2015-03" db="UniProtKB">
        <authorList>
            <consortium name="EnsemblPlants"/>
        </authorList>
    </citation>
    <scope>IDENTIFICATION</scope>
</reference>
<evidence type="ECO:0000313" key="1">
    <source>
        <dbReference type="EnsemblPlants" id="Bo3g007170.1"/>
    </source>
</evidence>
<accession>A0A0D3B0N3</accession>
<protein>
    <submittedName>
        <fullName evidence="1">Uncharacterized protein</fullName>
    </submittedName>
</protein>
<reference evidence="1 2" key="1">
    <citation type="journal article" date="2014" name="Genome Biol.">
        <title>Transcriptome and methylome profiling reveals relics of genome dominance in the mesopolyploid Brassica oleracea.</title>
        <authorList>
            <person name="Parkin I.A."/>
            <person name="Koh C."/>
            <person name="Tang H."/>
            <person name="Robinson S.J."/>
            <person name="Kagale S."/>
            <person name="Clarke W.E."/>
            <person name="Town C.D."/>
            <person name="Nixon J."/>
            <person name="Krishnakumar V."/>
            <person name="Bidwell S.L."/>
            <person name="Denoeud F."/>
            <person name="Belcram H."/>
            <person name="Links M.G."/>
            <person name="Just J."/>
            <person name="Clarke C."/>
            <person name="Bender T."/>
            <person name="Huebert T."/>
            <person name="Mason A.S."/>
            <person name="Pires J.C."/>
            <person name="Barker G."/>
            <person name="Moore J."/>
            <person name="Walley P.G."/>
            <person name="Manoli S."/>
            <person name="Batley J."/>
            <person name="Edwards D."/>
            <person name="Nelson M.N."/>
            <person name="Wang X."/>
            <person name="Paterson A.H."/>
            <person name="King G."/>
            <person name="Bancroft I."/>
            <person name="Chalhoub B."/>
            <person name="Sharpe A.G."/>
        </authorList>
    </citation>
    <scope>NUCLEOTIDE SEQUENCE</scope>
    <source>
        <strain evidence="1 2">cv. TO1000</strain>
    </source>
</reference>
<dbReference type="Proteomes" id="UP000032141">
    <property type="component" value="Chromosome C3"/>
</dbReference>
<name>A0A0D3B0N3_BRAOL</name>
<proteinExistence type="predicted"/>
<keyword evidence="2" id="KW-1185">Reference proteome</keyword>
<dbReference type="OMA" id="HSFYRRS"/>
<dbReference type="HOGENOM" id="CLU_2545757_0_0_1"/>